<gene>
    <name evidence="3" type="ORF">CDEB00056_LOCUS19692</name>
</gene>
<feature type="domain" description="JmjC" evidence="2">
    <location>
        <begin position="241"/>
        <end position="411"/>
    </location>
</feature>
<dbReference type="Pfam" id="PF02373">
    <property type="entry name" value="JmjC"/>
    <property type="match status" value="1"/>
</dbReference>
<dbReference type="Gene3D" id="2.60.120.650">
    <property type="entry name" value="Cupin"/>
    <property type="match status" value="1"/>
</dbReference>
<protein>
    <recommendedName>
        <fullName evidence="2">JmjC domain-containing protein</fullName>
    </recommendedName>
</protein>
<dbReference type="SMART" id="SM00558">
    <property type="entry name" value="JmjC"/>
    <property type="match status" value="1"/>
</dbReference>
<sequence>MLHSTDSVPACETNRKLSAIDRAKKSIAPRAELKDWLSDSSAVSSAVASDSDSDTTSSDTSDTSGDDSIQVHSHVDDDVSCHAHDTDTDTDTDTDAVTFDNGGAQLVYRDNVTRIPGCSFTHDVHGDSLPHVPAVLTGLMDDWLAVLRPFSFSNADPAAGSSTGGTGGSTGSIDSTSTSTSGSTSIFKTARVSLDGGPSFARMSMGQGKVTLEEYKHYCESGEASKDIAPLYVFDPDVLKSTFASDNDEFHVPECFSNDVMACIDGTEYRPLPPAWLLVGVKRSGTPIHDHPLTVAWNALLVGCKLWCCLPPDVDESLLLLNLHDDEEDEDADADADANADFDLSALEWFRQCGKLPESAKIIVQRPGEVVYLPAGWFHVVLNVETSTAISVSLALRRDLPVILPLLMESDEDFATFWIDRLRLHLHLHDGAAADMDMDMEKTLAQCCIDTLMMKKTYKN</sequence>
<accession>A0A7S3QEB2</accession>
<reference evidence="3" key="1">
    <citation type="submission" date="2021-01" db="EMBL/GenBank/DDBJ databases">
        <authorList>
            <person name="Corre E."/>
            <person name="Pelletier E."/>
            <person name="Niang G."/>
            <person name="Scheremetjew M."/>
            <person name="Finn R."/>
            <person name="Kale V."/>
            <person name="Holt S."/>
            <person name="Cochrane G."/>
            <person name="Meng A."/>
            <person name="Brown T."/>
            <person name="Cohen L."/>
        </authorList>
    </citation>
    <scope>NUCLEOTIDE SEQUENCE</scope>
    <source>
        <strain evidence="3">MM31A-1</strain>
    </source>
</reference>
<dbReference type="EMBL" id="HBIO01025671">
    <property type="protein sequence ID" value="CAE0474839.1"/>
    <property type="molecule type" value="Transcribed_RNA"/>
</dbReference>
<evidence type="ECO:0000313" key="3">
    <source>
        <dbReference type="EMBL" id="CAE0474839.1"/>
    </source>
</evidence>
<dbReference type="SUPFAM" id="SSF51197">
    <property type="entry name" value="Clavaminate synthase-like"/>
    <property type="match status" value="1"/>
</dbReference>
<evidence type="ECO:0000259" key="2">
    <source>
        <dbReference type="PROSITE" id="PS51184"/>
    </source>
</evidence>
<feature type="compositionally biased region" description="Low complexity" evidence="1">
    <location>
        <begin position="38"/>
        <end position="68"/>
    </location>
</feature>
<feature type="compositionally biased region" description="Basic and acidic residues" evidence="1">
    <location>
        <begin position="73"/>
        <end position="87"/>
    </location>
</feature>
<dbReference type="PANTHER" id="PTHR12480">
    <property type="entry name" value="ARGININE DEMETHYLASE AND LYSYL-HYDROXYLASE JMJD"/>
    <property type="match status" value="1"/>
</dbReference>
<feature type="region of interest" description="Disordered" evidence="1">
    <location>
        <begin position="1"/>
        <end position="96"/>
    </location>
</feature>
<proteinExistence type="predicted"/>
<dbReference type="InterPro" id="IPR003347">
    <property type="entry name" value="JmjC_dom"/>
</dbReference>
<dbReference type="InterPro" id="IPR050910">
    <property type="entry name" value="JMJD6_ArgDemeth/LysHydrox"/>
</dbReference>
<feature type="compositionally biased region" description="Basic and acidic residues" evidence="1">
    <location>
        <begin position="13"/>
        <end position="24"/>
    </location>
</feature>
<evidence type="ECO:0000256" key="1">
    <source>
        <dbReference type="SAM" id="MobiDB-lite"/>
    </source>
</evidence>
<feature type="compositionally biased region" description="Low complexity" evidence="1">
    <location>
        <begin position="171"/>
        <end position="183"/>
    </location>
</feature>
<organism evidence="3">
    <name type="scientific">Chaetoceros debilis</name>
    <dbReference type="NCBI Taxonomy" id="122233"/>
    <lineage>
        <taxon>Eukaryota</taxon>
        <taxon>Sar</taxon>
        <taxon>Stramenopiles</taxon>
        <taxon>Ochrophyta</taxon>
        <taxon>Bacillariophyta</taxon>
        <taxon>Coscinodiscophyceae</taxon>
        <taxon>Chaetocerotophycidae</taxon>
        <taxon>Chaetocerotales</taxon>
        <taxon>Chaetocerotaceae</taxon>
        <taxon>Chaetoceros</taxon>
    </lineage>
</organism>
<feature type="region of interest" description="Disordered" evidence="1">
    <location>
        <begin position="157"/>
        <end position="183"/>
    </location>
</feature>
<name>A0A7S3QEB2_9STRA</name>
<dbReference type="PROSITE" id="PS51184">
    <property type="entry name" value="JMJC"/>
    <property type="match status" value="1"/>
</dbReference>
<dbReference type="AlphaFoldDB" id="A0A7S3QEB2"/>